<feature type="binding site" evidence="3">
    <location>
        <position position="143"/>
    </location>
    <ligand>
        <name>Zn(2+)</name>
        <dbReference type="ChEBI" id="CHEBI:29105"/>
    </ligand>
</feature>
<dbReference type="AlphaFoldDB" id="A0AAP5H4M4"/>
<dbReference type="EMBL" id="JAVDTR010000016">
    <property type="protein sequence ID" value="MDR6726285.1"/>
    <property type="molecule type" value="Genomic_DNA"/>
</dbReference>
<dbReference type="PROSITE" id="PS50305">
    <property type="entry name" value="SIRTUIN"/>
    <property type="match status" value="1"/>
</dbReference>
<reference evidence="5" key="1">
    <citation type="submission" date="2023-07" db="EMBL/GenBank/DDBJ databases">
        <title>Sorghum-associated microbial communities from plants grown in Nebraska, USA.</title>
        <authorList>
            <person name="Schachtman D."/>
        </authorList>
    </citation>
    <scope>NUCLEOTIDE SEQUENCE</scope>
    <source>
        <strain evidence="5">BE80</strain>
    </source>
</reference>
<keyword evidence="2" id="KW-0520">NAD</keyword>
<dbReference type="InterPro" id="IPR029035">
    <property type="entry name" value="DHS-like_NAD/FAD-binding_dom"/>
</dbReference>
<dbReference type="GO" id="GO:0046872">
    <property type="term" value="F:metal ion binding"/>
    <property type="evidence" value="ECO:0007669"/>
    <property type="project" value="UniProtKB-KW"/>
</dbReference>
<evidence type="ECO:0000313" key="6">
    <source>
        <dbReference type="Proteomes" id="UP001254832"/>
    </source>
</evidence>
<keyword evidence="3" id="KW-0479">Metal-binding</keyword>
<evidence type="ECO:0000313" key="5">
    <source>
        <dbReference type="EMBL" id="MDR6726285.1"/>
    </source>
</evidence>
<protein>
    <submittedName>
        <fullName evidence="5">NAD-dependent SIR2 family protein deacetylase</fullName>
    </submittedName>
</protein>
<dbReference type="RefSeq" id="WP_310144408.1">
    <property type="nucleotide sequence ID" value="NZ_JAVDTR010000016.1"/>
</dbReference>
<gene>
    <name evidence="5" type="ORF">J2W91_004796</name>
</gene>
<evidence type="ECO:0000259" key="4">
    <source>
        <dbReference type="PROSITE" id="PS50305"/>
    </source>
</evidence>
<evidence type="ECO:0000256" key="1">
    <source>
        <dbReference type="ARBA" id="ARBA00022679"/>
    </source>
</evidence>
<name>A0AAP5H4M4_PAEAM</name>
<feature type="binding site" evidence="3">
    <location>
        <position position="174"/>
    </location>
    <ligand>
        <name>Zn(2+)</name>
        <dbReference type="ChEBI" id="CHEBI:29105"/>
    </ligand>
</feature>
<dbReference type="SUPFAM" id="SSF52467">
    <property type="entry name" value="DHS-like NAD/FAD-binding domain"/>
    <property type="match status" value="1"/>
</dbReference>
<dbReference type="GO" id="GO:0016740">
    <property type="term" value="F:transferase activity"/>
    <property type="evidence" value="ECO:0007669"/>
    <property type="project" value="UniProtKB-KW"/>
</dbReference>
<accession>A0AAP5H4M4</accession>
<sequence length="281" mass="32531">MNTNYQQRIDRAKAIIQEADYILLGGGAGLSAAAGITFSGKRFTDHFGDFIDKYGFTDLYSSGFYPFETQEDKWAYWARHIQLNRYDTGTTQLYLDLYELVKNKKHFVISTNVESQFEKAGFASSSIFEIQGNYGYLQCEKGCHDTLYDNEELVKKMVEQTVDCKIPTNLVPKCPVCGGTMDVNLRINEYFVQDEQWHMSERMYRSFLQDSENQNVVYMELGVGFNTPGIIRYPFERMTYHNEHATLLRFNQDEPAGLAENQHKTIAFTEDMNQAFQLIRT</sequence>
<comment type="caution">
    <text evidence="3">Lacks conserved residue(s) required for the propagation of feature annotation.</text>
</comment>
<proteinExistence type="predicted"/>
<feature type="binding site" evidence="3">
    <location>
        <position position="139"/>
    </location>
    <ligand>
        <name>Zn(2+)</name>
        <dbReference type="ChEBI" id="CHEBI:29105"/>
    </ligand>
</feature>
<dbReference type="InterPro" id="IPR026591">
    <property type="entry name" value="Sirtuin_cat_small_dom_sf"/>
</dbReference>
<comment type="caution">
    <text evidence="5">The sequence shown here is derived from an EMBL/GenBank/DDBJ whole genome shotgun (WGS) entry which is preliminary data.</text>
</comment>
<dbReference type="Gene3D" id="3.40.50.1220">
    <property type="entry name" value="TPP-binding domain"/>
    <property type="match status" value="1"/>
</dbReference>
<organism evidence="5 6">
    <name type="scientific">Paenibacillus amylolyticus</name>
    <dbReference type="NCBI Taxonomy" id="1451"/>
    <lineage>
        <taxon>Bacteria</taxon>
        <taxon>Bacillati</taxon>
        <taxon>Bacillota</taxon>
        <taxon>Bacilli</taxon>
        <taxon>Bacillales</taxon>
        <taxon>Paenibacillaceae</taxon>
        <taxon>Paenibacillus</taxon>
    </lineage>
</organism>
<dbReference type="Proteomes" id="UP001254832">
    <property type="component" value="Unassembled WGS sequence"/>
</dbReference>
<feature type="binding site" evidence="3">
    <location>
        <position position="177"/>
    </location>
    <ligand>
        <name>Zn(2+)</name>
        <dbReference type="ChEBI" id="CHEBI:29105"/>
    </ligand>
</feature>
<evidence type="ECO:0000256" key="2">
    <source>
        <dbReference type="ARBA" id="ARBA00023027"/>
    </source>
</evidence>
<evidence type="ECO:0000256" key="3">
    <source>
        <dbReference type="PROSITE-ProRule" id="PRU00236"/>
    </source>
</evidence>
<keyword evidence="3" id="KW-0862">Zinc</keyword>
<dbReference type="InterPro" id="IPR026590">
    <property type="entry name" value="Ssirtuin_cat_dom"/>
</dbReference>
<feature type="domain" description="Deacetylase sirtuin-type" evidence="4">
    <location>
        <begin position="1"/>
        <end position="281"/>
    </location>
</feature>
<dbReference type="Gene3D" id="3.30.1600.10">
    <property type="entry name" value="SIR2/SIRT2 'Small Domain"/>
    <property type="match status" value="1"/>
</dbReference>
<keyword evidence="1" id="KW-0808">Transferase</keyword>